<gene>
    <name evidence="1" type="ORF">CEPIT_LOCUS28015</name>
</gene>
<evidence type="ECO:0000313" key="1">
    <source>
        <dbReference type="EMBL" id="CAH9127051.1"/>
    </source>
</evidence>
<keyword evidence="2" id="KW-1185">Reference proteome</keyword>
<dbReference type="EMBL" id="CAMAPF010000945">
    <property type="protein sequence ID" value="CAH9127051.1"/>
    <property type="molecule type" value="Genomic_DNA"/>
</dbReference>
<proteinExistence type="predicted"/>
<name>A0AAV0EV21_9ASTE</name>
<comment type="caution">
    <text evidence="1">The sequence shown here is derived from an EMBL/GenBank/DDBJ whole genome shotgun (WGS) entry which is preliminary data.</text>
</comment>
<organism evidence="1 2">
    <name type="scientific">Cuscuta epithymum</name>
    <dbReference type="NCBI Taxonomy" id="186058"/>
    <lineage>
        <taxon>Eukaryota</taxon>
        <taxon>Viridiplantae</taxon>
        <taxon>Streptophyta</taxon>
        <taxon>Embryophyta</taxon>
        <taxon>Tracheophyta</taxon>
        <taxon>Spermatophyta</taxon>
        <taxon>Magnoliopsida</taxon>
        <taxon>eudicotyledons</taxon>
        <taxon>Gunneridae</taxon>
        <taxon>Pentapetalae</taxon>
        <taxon>asterids</taxon>
        <taxon>lamiids</taxon>
        <taxon>Solanales</taxon>
        <taxon>Convolvulaceae</taxon>
        <taxon>Cuscuteae</taxon>
        <taxon>Cuscuta</taxon>
        <taxon>Cuscuta subgen. Cuscuta</taxon>
    </lineage>
</organism>
<evidence type="ECO:0000313" key="2">
    <source>
        <dbReference type="Proteomes" id="UP001152523"/>
    </source>
</evidence>
<accession>A0AAV0EV21</accession>
<reference evidence="1" key="1">
    <citation type="submission" date="2022-07" db="EMBL/GenBank/DDBJ databases">
        <authorList>
            <person name="Macas J."/>
            <person name="Novak P."/>
            <person name="Neumann P."/>
        </authorList>
    </citation>
    <scope>NUCLEOTIDE SEQUENCE</scope>
</reference>
<dbReference type="AlphaFoldDB" id="A0AAV0EV21"/>
<sequence>MDSFREPKVSANMRVFFRSRRSAAAMEEGRAREGTTAYTQLFDRLKKLNLVKPANIWLKRHLPMGLFGNRGLAVSGLSQRVLNSLLSRRV</sequence>
<dbReference type="Proteomes" id="UP001152523">
    <property type="component" value="Unassembled WGS sequence"/>
</dbReference>
<protein>
    <submittedName>
        <fullName evidence="1">Uncharacterized protein</fullName>
    </submittedName>
</protein>